<sequence>MSVAARYFGNDPIEDMHRRGGNAQWKIASTVGALQARSRTQKAGSGVVARLPSSCAPKRLGQLSRGWLPSPNAETSVQKADFSDALAWMPQTGYELMRMPFQDVIPVHPVYTRLVIHVELAKSSASLKESSGPASDAQEAALREYGMAACIASW</sequence>
<name>A0A6G1K619_9PLEO</name>
<keyword evidence="2" id="KW-1185">Reference proteome</keyword>
<dbReference type="EMBL" id="MU005772">
    <property type="protein sequence ID" value="KAF2708063.1"/>
    <property type="molecule type" value="Genomic_DNA"/>
</dbReference>
<reference evidence="1" key="1">
    <citation type="journal article" date="2020" name="Stud. Mycol.">
        <title>101 Dothideomycetes genomes: a test case for predicting lifestyles and emergence of pathogens.</title>
        <authorList>
            <person name="Haridas S."/>
            <person name="Albert R."/>
            <person name="Binder M."/>
            <person name="Bloem J."/>
            <person name="Labutti K."/>
            <person name="Salamov A."/>
            <person name="Andreopoulos B."/>
            <person name="Baker S."/>
            <person name="Barry K."/>
            <person name="Bills G."/>
            <person name="Bluhm B."/>
            <person name="Cannon C."/>
            <person name="Castanera R."/>
            <person name="Culley D."/>
            <person name="Daum C."/>
            <person name="Ezra D."/>
            <person name="Gonzalez J."/>
            <person name="Henrissat B."/>
            <person name="Kuo A."/>
            <person name="Liang C."/>
            <person name="Lipzen A."/>
            <person name="Lutzoni F."/>
            <person name="Magnuson J."/>
            <person name="Mondo S."/>
            <person name="Nolan M."/>
            <person name="Ohm R."/>
            <person name="Pangilinan J."/>
            <person name="Park H.-J."/>
            <person name="Ramirez L."/>
            <person name="Alfaro M."/>
            <person name="Sun H."/>
            <person name="Tritt A."/>
            <person name="Yoshinaga Y."/>
            <person name="Zwiers L.-H."/>
            <person name="Turgeon B."/>
            <person name="Goodwin S."/>
            <person name="Spatafora J."/>
            <person name="Crous P."/>
            <person name="Grigoriev I."/>
        </authorList>
    </citation>
    <scope>NUCLEOTIDE SEQUENCE</scope>
    <source>
        <strain evidence="1">CBS 279.74</strain>
    </source>
</reference>
<accession>A0A6G1K619</accession>
<evidence type="ECO:0000313" key="2">
    <source>
        <dbReference type="Proteomes" id="UP000799428"/>
    </source>
</evidence>
<dbReference type="AlphaFoldDB" id="A0A6G1K619"/>
<evidence type="ECO:0000313" key="1">
    <source>
        <dbReference type="EMBL" id="KAF2708063.1"/>
    </source>
</evidence>
<organism evidence="1 2">
    <name type="scientific">Pleomassaria siparia CBS 279.74</name>
    <dbReference type="NCBI Taxonomy" id="1314801"/>
    <lineage>
        <taxon>Eukaryota</taxon>
        <taxon>Fungi</taxon>
        <taxon>Dikarya</taxon>
        <taxon>Ascomycota</taxon>
        <taxon>Pezizomycotina</taxon>
        <taxon>Dothideomycetes</taxon>
        <taxon>Pleosporomycetidae</taxon>
        <taxon>Pleosporales</taxon>
        <taxon>Pleomassariaceae</taxon>
        <taxon>Pleomassaria</taxon>
    </lineage>
</organism>
<dbReference type="Proteomes" id="UP000799428">
    <property type="component" value="Unassembled WGS sequence"/>
</dbReference>
<protein>
    <submittedName>
        <fullName evidence="1">Uncharacterized protein</fullName>
    </submittedName>
</protein>
<gene>
    <name evidence="1" type="ORF">K504DRAFT_503249</name>
</gene>
<proteinExistence type="predicted"/>